<evidence type="ECO:0000313" key="3">
    <source>
        <dbReference type="EMBL" id="KAA9367806.1"/>
    </source>
</evidence>
<feature type="compositionally biased region" description="Basic and acidic residues" evidence="1">
    <location>
        <begin position="42"/>
        <end position="55"/>
    </location>
</feature>
<protein>
    <submittedName>
        <fullName evidence="2">Uncharacterized protein</fullName>
    </submittedName>
</protein>
<name>A0A248UGG6_9HYPH</name>
<dbReference type="RefSeq" id="WP_095446787.1">
    <property type="nucleotide sequence ID" value="NZ_CP022604.1"/>
</dbReference>
<gene>
    <name evidence="2" type="ORF">CES85_1330</name>
    <name evidence="3" type="ORF">F3W84_11970</name>
</gene>
<dbReference type="Proteomes" id="UP000215256">
    <property type="component" value="Chromosome 1"/>
</dbReference>
<sequence length="178" mass="20022">MAITRKEEARALNTEEKELVEKSHHPLLQDVPDSELSQLAKLLRDRRSKARDQAHQRRREMRGKAVARGASASKADDGSHLKVSVLAMAMRRINAEVDRRRSMSASNDLIANAQKALATKKANEKNDKTFNTRHARHGMRNIPNEKADSLIRPMERGRLKKAASVAQAKRDSRQEAAS</sequence>
<evidence type="ECO:0000313" key="5">
    <source>
        <dbReference type="Proteomes" id="UP000327108"/>
    </source>
</evidence>
<keyword evidence="5" id="KW-1185">Reference proteome</keyword>
<evidence type="ECO:0000313" key="2">
    <source>
        <dbReference type="EMBL" id="ASV85907.1"/>
    </source>
</evidence>
<reference evidence="2 4" key="1">
    <citation type="submission" date="2017-07" db="EMBL/GenBank/DDBJ databases">
        <title>Phylogenetic study on the rhizospheric bacterium Ochrobactrum sp. A44.</title>
        <authorList>
            <person name="Krzyzanowska D.M."/>
            <person name="Ossowicki A."/>
            <person name="Rajewska M."/>
            <person name="Maciag T."/>
            <person name="Kaczynski Z."/>
            <person name="Czerwicka M."/>
            <person name="Jafra S."/>
        </authorList>
    </citation>
    <scope>NUCLEOTIDE SEQUENCE [LARGE SCALE GENOMIC DNA]</scope>
    <source>
        <strain evidence="2 4">A44</strain>
    </source>
</reference>
<dbReference type="AlphaFoldDB" id="A0A248UGG6"/>
<feature type="compositionally biased region" description="Basic and acidic residues" evidence="1">
    <location>
        <begin position="1"/>
        <end position="24"/>
    </location>
</feature>
<proteinExistence type="predicted"/>
<dbReference type="EMBL" id="VYXQ01000010">
    <property type="protein sequence ID" value="KAA9367806.1"/>
    <property type="molecule type" value="Genomic_DNA"/>
</dbReference>
<dbReference type="EMBL" id="CP022604">
    <property type="protein sequence ID" value="ASV85907.1"/>
    <property type="molecule type" value="Genomic_DNA"/>
</dbReference>
<evidence type="ECO:0000313" key="4">
    <source>
        <dbReference type="Proteomes" id="UP000215256"/>
    </source>
</evidence>
<feature type="region of interest" description="Disordered" evidence="1">
    <location>
        <begin position="134"/>
        <end position="178"/>
    </location>
</feature>
<reference evidence="3 5" key="2">
    <citation type="submission" date="2019-09" db="EMBL/GenBank/DDBJ databases">
        <title>Biological control of the noxious weed angled onion (Allium triquetrum) thwarted by endophytic bacteria in Victoria, Australia.</title>
        <authorList>
            <person name="Tehranchian P."/>
            <person name="Adair R.J."/>
            <person name="Van T.H."/>
            <person name="Morrison P.D."/>
            <person name="Williams H."/>
            <person name="Lawrie A.C."/>
        </authorList>
    </citation>
    <scope>NUCLEOTIDE SEQUENCE [LARGE SCALE GENOMIC DNA]</scope>
    <source>
        <strain evidence="3 5">RPTAtOch1</strain>
    </source>
</reference>
<dbReference type="KEGG" id="och:CES85_1330"/>
<dbReference type="OrthoDB" id="7949760at2"/>
<feature type="compositionally biased region" description="Basic and acidic residues" evidence="1">
    <location>
        <begin position="143"/>
        <end position="157"/>
    </location>
</feature>
<dbReference type="Proteomes" id="UP000327108">
    <property type="component" value="Unassembled WGS sequence"/>
</dbReference>
<accession>A0A248UGG6</accession>
<evidence type="ECO:0000256" key="1">
    <source>
        <dbReference type="SAM" id="MobiDB-lite"/>
    </source>
</evidence>
<feature type="region of interest" description="Disordered" evidence="1">
    <location>
        <begin position="1"/>
        <end position="79"/>
    </location>
</feature>
<organism evidence="2 4">
    <name type="scientific">Ochrobactrum quorumnocens</name>
    <dbReference type="NCBI Taxonomy" id="271865"/>
    <lineage>
        <taxon>Bacteria</taxon>
        <taxon>Pseudomonadati</taxon>
        <taxon>Pseudomonadota</taxon>
        <taxon>Alphaproteobacteria</taxon>
        <taxon>Hyphomicrobiales</taxon>
        <taxon>Brucellaceae</taxon>
        <taxon>Brucella/Ochrobactrum group</taxon>
        <taxon>Ochrobactrum</taxon>
    </lineage>
</organism>
<feature type="compositionally biased region" description="Basic and acidic residues" evidence="1">
    <location>
        <begin position="168"/>
        <end position="178"/>
    </location>
</feature>